<dbReference type="Pfam" id="PF08486">
    <property type="entry name" value="SpoIID"/>
    <property type="match status" value="1"/>
</dbReference>
<name>A0A365XPS2_9BACT</name>
<proteinExistence type="predicted"/>
<dbReference type="Proteomes" id="UP000253410">
    <property type="component" value="Unassembled WGS sequence"/>
</dbReference>
<dbReference type="InterPro" id="IPR008969">
    <property type="entry name" value="CarboxyPept-like_regulatory"/>
</dbReference>
<dbReference type="OrthoDB" id="6013676at2"/>
<dbReference type="Gene3D" id="2.60.40.1120">
    <property type="entry name" value="Carboxypeptidase-like, regulatory domain"/>
    <property type="match status" value="1"/>
</dbReference>
<evidence type="ECO:0000313" key="2">
    <source>
        <dbReference type="EMBL" id="RBL88118.1"/>
    </source>
</evidence>
<evidence type="ECO:0000259" key="1">
    <source>
        <dbReference type="Pfam" id="PF08486"/>
    </source>
</evidence>
<dbReference type="InterPro" id="IPR013693">
    <property type="entry name" value="SpoIID/LytB_N"/>
</dbReference>
<dbReference type="AlphaFoldDB" id="A0A365XPS2"/>
<comment type="caution">
    <text evidence="2">The sequence shown here is derived from an EMBL/GenBank/DDBJ whole genome shotgun (WGS) entry which is preliminary data.</text>
</comment>
<dbReference type="EMBL" id="QFFJ01000003">
    <property type="protein sequence ID" value="RBL88118.1"/>
    <property type="molecule type" value="Genomic_DNA"/>
</dbReference>
<feature type="domain" description="Sporulation stage II protein D amidase enhancer LytB N-terminal" evidence="1">
    <location>
        <begin position="297"/>
        <end position="378"/>
    </location>
</feature>
<evidence type="ECO:0000313" key="3">
    <source>
        <dbReference type="Proteomes" id="UP000253410"/>
    </source>
</evidence>
<keyword evidence="3" id="KW-1185">Reference proteome</keyword>
<dbReference type="PROSITE" id="PS51257">
    <property type="entry name" value="PROKAR_LIPOPROTEIN"/>
    <property type="match status" value="1"/>
</dbReference>
<dbReference type="SUPFAM" id="SSF49464">
    <property type="entry name" value="Carboxypeptidase regulatory domain-like"/>
    <property type="match status" value="1"/>
</dbReference>
<sequence>MKKQFLMITLAGWAIVSSCAKRDNSSSPVKPENGQTTRIEFAVTDGTTGFAIPNATINVKAPDGKESQLTAGKNGAASFLAVNGKFTFTVNGQGYNQLETYFSTGEDSVIYAHVNMDPANQAAAITGRDAGTTNMITISGYLSDADEHAPLADVELDLGAYKARTDGKGYFSTSFPVDPGKSTPDVKPENITLSAAKAGYATHVLKNFYLVPGSYTFKIQLRSTSSSSPSSNMRAANEDVEYLRQGLFDRTASEAQQREATAVAAENNTNALGKAAAALALPASIRVGLSCSCLTCSSVQVMSLESYTESGLDNEWISSWKAASLQAGAVAYRSYGAWHALHPIRSNYDISSTPCSQAWGSETASSTINAARATAGISLYQNGAIFRSEYSAENNNAGCGDGYSGTGSSWPCISDARCAGRATNGHGRGMCQWGSSFWASDKDFRWILDHYYSPGGVVAQ</sequence>
<organism evidence="2 3">
    <name type="scientific">Chitinophaga flava</name>
    <dbReference type="NCBI Taxonomy" id="2259036"/>
    <lineage>
        <taxon>Bacteria</taxon>
        <taxon>Pseudomonadati</taxon>
        <taxon>Bacteroidota</taxon>
        <taxon>Chitinophagia</taxon>
        <taxon>Chitinophagales</taxon>
        <taxon>Chitinophagaceae</taxon>
        <taxon>Chitinophaga</taxon>
    </lineage>
</organism>
<protein>
    <recommendedName>
        <fullName evidence="1">Sporulation stage II protein D amidase enhancer LytB N-terminal domain-containing protein</fullName>
    </recommendedName>
</protein>
<reference evidence="2 3" key="1">
    <citation type="submission" date="2018-05" db="EMBL/GenBank/DDBJ databases">
        <title>Chitinophaga sp. K3CV102501T nov., isolated from isolated from a monsoon evergreen broad-leaved forest soil.</title>
        <authorList>
            <person name="Lv Y."/>
        </authorList>
    </citation>
    <scope>NUCLEOTIDE SEQUENCE [LARGE SCALE GENOMIC DNA]</scope>
    <source>
        <strain evidence="2 3">GDMCC 1.1325</strain>
    </source>
</reference>
<gene>
    <name evidence="2" type="ORF">DF182_31860</name>
</gene>
<dbReference type="RefSeq" id="WP_113619945.1">
    <property type="nucleotide sequence ID" value="NZ_QFFJ01000003.1"/>
</dbReference>
<accession>A0A365XPS2</accession>